<dbReference type="EMBL" id="CP000059">
    <property type="protein sequence ID" value="AAZ38052.1"/>
    <property type="molecule type" value="Genomic_DNA"/>
</dbReference>
<dbReference type="InterPro" id="IPR008966">
    <property type="entry name" value="Adhesion_dom_sf"/>
</dbReference>
<proteinExistence type="predicted"/>
<dbReference type="HOGENOM" id="CLU_1757052_0_0_6"/>
<sequence length="149" mass="16214">MAEVITKKIRQAIALLTLLITVSPSIWASVPTLKLQPAAGLRAGHIRNGALVMIGQVNDPGIHTGFRIQQELQADTGRPQVLRLHGLRDSTHILQVRLEGQGWQPDPRDVAGQVTYVTDNSVQFRLVADGDQTVAADSWEVAINAIVIK</sequence>
<dbReference type="SUPFAM" id="SSF49401">
    <property type="entry name" value="Bacterial adhesins"/>
    <property type="match status" value="1"/>
</dbReference>
<evidence type="ECO:0000313" key="3">
    <source>
        <dbReference type="Proteomes" id="UP000000551"/>
    </source>
</evidence>
<dbReference type="InterPro" id="IPR008394">
    <property type="entry name" value="AfaD"/>
</dbReference>
<accession>Q48BA6</accession>
<dbReference type="Proteomes" id="UP000000551">
    <property type="component" value="Plasmid large"/>
</dbReference>
<evidence type="ECO:0000313" key="2">
    <source>
        <dbReference type="EMBL" id="AAZ38052.1"/>
    </source>
</evidence>
<dbReference type="InterPro" id="IPR037028">
    <property type="entry name" value="Dr_adhesin_sf"/>
</dbReference>
<reference evidence="2 3" key="1">
    <citation type="journal article" date="2005" name="J. Bacteriol.">
        <title>Whole-genome sequence analysis of Pseudomonas syringae pv. phaseolicola 1448A reveals divergence among pathovars in genes involved in virulence and transposition.</title>
        <authorList>
            <person name="Joardar V."/>
            <person name="Lindeberg M."/>
            <person name="Jackson R.W."/>
            <person name="Selengut J."/>
            <person name="Dodson R."/>
            <person name="Brinkac L.M."/>
            <person name="Daugherty S.C."/>
            <person name="Deboy R."/>
            <person name="Durkin A.S."/>
            <person name="Giglio M.G."/>
            <person name="Madupu R."/>
            <person name="Nelson W.C."/>
            <person name="Rosovitz M.J."/>
            <person name="Sullivan S."/>
            <person name="Crabtree J."/>
            <person name="Creasy T."/>
            <person name="Davidsen T."/>
            <person name="Haft D.H."/>
            <person name="Zafar N."/>
            <person name="Zhou L."/>
            <person name="Halpin R."/>
            <person name="Holley T."/>
            <person name="Khouri H."/>
            <person name="Feldblyum T."/>
            <person name="White O."/>
            <person name="Fraser C.M."/>
            <person name="Chatterjee A.K."/>
            <person name="Cartinhour S."/>
            <person name="Schneider D.J."/>
            <person name="Mansfield J."/>
            <person name="Collmer A."/>
            <person name="Buell C.R."/>
        </authorList>
    </citation>
    <scope>NUCLEOTIDE SEQUENCE [LARGE SCALE GENOMIC DNA]</scope>
    <source>
        <strain evidence="3">1448A / Race 6</strain>
        <plasmid evidence="2 3">large</plasmid>
    </source>
</reference>
<gene>
    <name evidence="2" type="ordered locus">PSPPH_A0065</name>
</gene>
<dbReference type="Pfam" id="PF05775">
    <property type="entry name" value="AfaD"/>
    <property type="match status" value="1"/>
</dbReference>
<keyword evidence="1" id="KW-0732">Signal</keyword>
<evidence type="ECO:0000256" key="1">
    <source>
        <dbReference type="ARBA" id="ARBA00022729"/>
    </source>
</evidence>
<dbReference type="Gene3D" id="2.60.40.1570">
    <property type="entry name" value="Dr adhesin"/>
    <property type="match status" value="1"/>
</dbReference>
<dbReference type="AlphaFoldDB" id="Q48BA6"/>
<dbReference type="CDD" id="cd18776">
    <property type="entry name" value="AfaD-like"/>
    <property type="match status" value="1"/>
</dbReference>
<keyword evidence="2" id="KW-0614">Plasmid</keyword>
<name>Q48BA6_PSE14</name>
<dbReference type="RefSeq" id="WP_011282491.1">
    <property type="nucleotide sequence ID" value="NC_007274.1"/>
</dbReference>
<dbReference type="KEGG" id="psp:PSPPH_A0065"/>
<geneLocation type="plasmid" evidence="2 3">
    <name>large</name>
</geneLocation>
<dbReference type="eggNOG" id="ENOG5033B5N">
    <property type="taxonomic scope" value="Bacteria"/>
</dbReference>
<dbReference type="NCBIfam" id="NF011768">
    <property type="entry name" value="PRK15222.1"/>
    <property type="match status" value="1"/>
</dbReference>
<protein>
    <submittedName>
        <fullName evidence="2">Invasin protein AfaD</fullName>
    </submittedName>
</protein>
<organism evidence="2 3">
    <name type="scientific">Pseudomonas savastanoi pv. phaseolicola (strain 1448A / Race 6)</name>
    <name type="common">Pseudomonas syringae pv. phaseolicola (strain 1448A / Race 6)</name>
    <dbReference type="NCBI Taxonomy" id="264730"/>
    <lineage>
        <taxon>Bacteria</taxon>
        <taxon>Pseudomonadati</taxon>
        <taxon>Pseudomonadota</taxon>
        <taxon>Gammaproteobacteria</taxon>
        <taxon>Pseudomonadales</taxon>
        <taxon>Pseudomonadaceae</taxon>
        <taxon>Pseudomonas</taxon>
    </lineage>
</organism>